<dbReference type="Proteomes" id="UP001239111">
    <property type="component" value="Chromosome 3"/>
</dbReference>
<organism evidence="1 2">
    <name type="scientific">Eretmocerus hayati</name>
    <dbReference type="NCBI Taxonomy" id="131215"/>
    <lineage>
        <taxon>Eukaryota</taxon>
        <taxon>Metazoa</taxon>
        <taxon>Ecdysozoa</taxon>
        <taxon>Arthropoda</taxon>
        <taxon>Hexapoda</taxon>
        <taxon>Insecta</taxon>
        <taxon>Pterygota</taxon>
        <taxon>Neoptera</taxon>
        <taxon>Endopterygota</taxon>
        <taxon>Hymenoptera</taxon>
        <taxon>Apocrita</taxon>
        <taxon>Proctotrupomorpha</taxon>
        <taxon>Chalcidoidea</taxon>
        <taxon>Aphelinidae</taxon>
        <taxon>Aphelininae</taxon>
        <taxon>Eretmocerus</taxon>
    </lineage>
</organism>
<dbReference type="EMBL" id="CM056743">
    <property type="protein sequence ID" value="KAJ8669850.1"/>
    <property type="molecule type" value="Genomic_DNA"/>
</dbReference>
<name>A0ACC2NF97_9HYME</name>
<evidence type="ECO:0000313" key="1">
    <source>
        <dbReference type="EMBL" id="KAJ8669850.1"/>
    </source>
</evidence>
<proteinExistence type="predicted"/>
<accession>A0ACC2NF97</accession>
<sequence length="348" mass="38646">MSDAERADQAEARLAELTGELETMRREMDALRNGNAQRNNINNANNGASNANNVPAQQPIVPQDPIGHVNAYAPKIAPFMAKDPVLWYIRAESSLRTARITSDATKLDYLVQQLSEAALVAVRDILMLNPQPADAYQQVKDRLISTFGTSDEQTLRQLLRGEVNLDGKPSFILNQLRNKNQANCPDDVLRSIFLDTLPENHRYILAVTNATDLDGLAAAADKLAEIPSLKSQVYNVNSSSFSNSSASNVQSCAAVSSSKDFDDAFKKMNDKINALSSKIDRLFSQNRGRSQQRAGNSQASNEQQPRDPQKICKFHKKYNEGARYCKPWCFSYPDFVKAQAKKESSKND</sequence>
<keyword evidence="2" id="KW-1185">Reference proteome</keyword>
<evidence type="ECO:0000313" key="2">
    <source>
        <dbReference type="Proteomes" id="UP001239111"/>
    </source>
</evidence>
<comment type="caution">
    <text evidence="1">The sequence shown here is derived from an EMBL/GenBank/DDBJ whole genome shotgun (WGS) entry which is preliminary data.</text>
</comment>
<reference evidence="1" key="1">
    <citation type="submission" date="2023-04" db="EMBL/GenBank/DDBJ databases">
        <title>A chromosome-level genome assembly of the parasitoid wasp Eretmocerus hayati.</title>
        <authorList>
            <person name="Zhong Y."/>
            <person name="Liu S."/>
            <person name="Liu Y."/>
        </authorList>
    </citation>
    <scope>NUCLEOTIDE SEQUENCE</scope>
    <source>
        <strain evidence="1">ZJU_SS_LIU_2023</strain>
    </source>
</reference>
<protein>
    <submittedName>
        <fullName evidence="1">Uncharacterized protein</fullName>
    </submittedName>
</protein>
<gene>
    <name evidence="1" type="ORF">QAD02_001109</name>
</gene>